<gene>
    <name evidence="5" type="ORF">R3P38DRAFT_3512285</name>
</gene>
<dbReference type="AlphaFoldDB" id="A0AAV9Z0R7"/>
<keyword evidence="2" id="KW-0863">Zinc-finger</keyword>
<protein>
    <recommendedName>
        <fullName evidence="4">RING-type domain-containing protein</fullName>
    </recommendedName>
</protein>
<comment type="caution">
    <text evidence="5">The sequence shown here is derived from an EMBL/GenBank/DDBJ whole genome shotgun (WGS) entry which is preliminary data.</text>
</comment>
<evidence type="ECO:0000256" key="3">
    <source>
        <dbReference type="SAM" id="MobiDB-lite"/>
    </source>
</evidence>
<proteinExistence type="predicted"/>
<keyword evidence="2" id="KW-0862">Zinc</keyword>
<accession>A0AAV9Z0R7</accession>
<dbReference type="Proteomes" id="UP001362999">
    <property type="component" value="Unassembled WGS sequence"/>
</dbReference>
<evidence type="ECO:0000313" key="6">
    <source>
        <dbReference type="Proteomes" id="UP001362999"/>
    </source>
</evidence>
<dbReference type="SMART" id="SM00184">
    <property type="entry name" value="RING"/>
    <property type="match status" value="1"/>
</dbReference>
<evidence type="ECO:0000313" key="5">
    <source>
        <dbReference type="EMBL" id="KAK6966757.1"/>
    </source>
</evidence>
<feature type="domain" description="RING-type" evidence="4">
    <location>
        <begin position="99"/>
        <end position="136"/>
    </location>
</feature>
<keyword evidence="1" id="KW-0479">Metal-binding</keyword>
<dbReference type="GO" id="GO:0008270">
    <property type="term" value="F:zinc ion binding"/>
    <property type="evidence" value="ECO:0007669"/>
    <property type="project" value="UniProtKB-KW"/>
</dbReference>
<evidence type="ECO:0000256" key="2">
    <source>
        <dbReference type="PROSITE-ProRule" id="PRU00175"/>
    </source>
</evidence>
<evidence type="ECO:0000256" key="1">
    <source>
        <dbReference type="ARBA" id="ARBA00022723"/>
    </source>
</evidence>
<name>A0AAV9Z0R7_9AGAR</name>
<dbReference type="InterPro" id="IPR018527">
    <property type="entry name" value="Rubredoxin_Fe_BS"/>
</dbReference>
<dbReference type="InterPro" id="IPR013083">
    <property type="entry name" value="Znf_RING/FYVE/PHD"/>
</dbReference>
<dbReference type="EMBL" id="JAWWNJ010000257">
    <property type="protein sequence ID" value="KAK6966757.1"/>
    <property type="molecule type" value="Genomic_DNA"/>
</dbReference>
<keyword evidence="6" id="KW-1185">Reference proteome</keyword>
<dbReference type="PROSITE" id="PS00202">
    <property type="entry name" value="RUBREDOXIN"/>
    <property type="match status" value="1"/>
</dbReference>
<reference evidence="5 6" key="1">
    <citation type="journal article" date="2024" name="J Genomics">
        <title>Draft genome sequencing and assembly of Favolaschia claudopus CIRM-BRFM 2984 isolated from oak limbs.</title>
        <authorList>
            <person name="Navarro D."/>
            <person name="Drula E."/>
            <person name="Chaduli D."/>
            <person name="Cazenave R."/>
            <person name="Ahrendt S."/>
            <person name="Wang J."/>
            <person name="Lipzen A."/>
            <person name="Daum C."/>
            <person name="Barry K."/>
            <person name="Grigoriev I.V."/>
            <person name="Favel A."/>
            <person name="Rosso M.N."/>
            <person name="Martin F."/>
        </authorList>
    </citation>
    <scope>NUCLEOTIDE SEQUENCE [LARGE SCALE GENOMIC DNA]</scope>
    <source>
        <strain evidence="5 6">CIRM-BRFM 2984</strain>
    </source>
</reference>
<evidence type="ECO:0000259" key="4">
    <source>
        <dbReference type="PROSITE" id="PS50089"/>
    </source>
</evidence>
<feature type="region of interest" description="Disordered" evidence="3">
    <location>
        <begin position="1"/>
        <end position="20"/>
    </location>
</feature>
<organism evidence="5 6">
    <name type="scientific">Favolaschia claudopus</name>
    <dbReference type="NCBI Taxonomy" id="2862362"/>
    <lineage>
        <taxon>Eukaryota</taxon>
        <taxon>Fungi</taxon>
        <taxon>Dikarya</taxon>
        <taxon>Basidiomycota</taxon>
        <taxon>Agaricomycotina</taxon>
        <taxon>Agaricomycetes</taxon>
        <taxon>Agaricomycetidae</taxon>
        <taxon>Agaricales</taxon>
        <taxon>Marasmiineae</taxon>
        <taxon>Mycenaceae</taxon>
        <taxon>Favolaschia</taxon>
    </lineage>
</organism>
<dbReference type="SUPFAM" id="SSF57850">
    <property type="entry name" value="RING/U-box"/>
    <property type="match status" value="1"/>
</dbReference>
<dbReference type="Gene3D" id="3.30.40.10">
    <property type="entry name" value="Zinc/RING finger domain, C3HC4 (zinc finger)"/>
    <property type="match status" value="1"/>
</dbReference>
<sequence length="185" mass="21601">MPKVKREDDEDSLGTIATNLPKSQHELTRIRRERIDARCRAYYEEWRKTRPPRPQPPKIRIVYKRGRRLPRQALHTEDDLYLDDARPNEISNPSLDYTCSSCLNAKSHPVRMSCGHSACYVCVRILVETDWGCPHCGKIITQKPKPNLEEERAIEMLLPGWDMSRVSYSWHGIEFPWASYAHKAI</sequence>
<dbReference type="PROSITE" id="PS50089">
    <property type="entry name" value="ZF_RING_2"/>
    <property type="match status" value="1"/>
</dbReference>
<dbReference type="Pfam" id="PF13920">
    <property type="entry name" value="zf-C3HC4_3"/>
    <property type="match status" value="1"/>
</dbReference>
<dbReference type="InterPro" id="IPR001841">
    <property type="entry name" value="Znf_RING"/>
</dbReference>